<reference evidence="3" key="3">
    <citation type="submission" date="2020-12" db="UniProtKB">
        <authorList>
            <consortium name="EnsemblPlants"/>
        </authorList>
    </citation>
    <scope>IDENTIFICATION</scope>
</reference>
<dbReference type="EnsemblPlants" id="Pp3c7_21240V3.6">
    <property type="protein sequence ID" value="Pp3c7_21240V3.6"/>
    <property type="gene ID" value="Pp3c7_21240"/>
</dbReference>
<protein>
    <recommendedName>
        <fullName evidence="5">GLTSCR protein conserved domain-containing protein</fullName>
    </recommendedName>
</protein>
<proteinExistence type="predicted"/>
<dbReference type="EMBL" id="ABEU02000007">
    <property type="status" value="NOT_ANNOTATED_CDS"/>
    <property type="molecule type" value="Genomic_DNA"/>
</dbReference>
<reference evidence="3 4" key="1">
    <citation type="journal article" date="2008" name="Science">
        <title>The Physcomitrella genome reveals evolutionary insights into the conquest of land by plants.</title>
        <authorList>
            <person name="Rensing S."/>
            <person name="Lang D."/>
            <person name="Zimmer A."/>
            <person name="Terry A."/>
            <person name="Salamov A."/>
            <person name="Shapiro H."/>
            <person name="Nishiyama T."/>
            <person name="Perroud P.-F."/>
            <person name="Lindquist E."/>
            <person name="Kamisugi Y."/>
            <person name="Tanahashi T."/>
            <person name="Sakakibara K."/>
            <person name="Fujita T."/>
            <person name="Oishi K."/>
            <person name="Shin-I T."/>
            <person name="Kuroki Y."/>
            <person name="Toyoda A."/>
            <person name="Suzuki Y."/>
            <person name="Hashimoto A."/>
            <person name="Yamaguchi K."/>
            <person name="Sugano A."/>
            <person name="Kohara Y."/>
            <person name="Fujiyama A."/>
            <person name="Anterola A."/>
            <person name="Aoki S."/>
            <person name="Ashton N."/>
            <person name="Barbazuk W.B."/>
            <person name="Barker E."/>
            <person name="Bennetzen J."/>
            <person name="Bezanilla M."/>
            <person name="Blankenship R."/>
            <person name="Cho S.H."/>
            <person name="Dutcher S."/>
            <person name="Estelle M."/>
            <person name="Fawcett J.A."/>
            <person name="Gundlach H."/>
            <person name="Hanada K."/>
            <person name="Heyl A."/>
            <person name="Hicks K.A."/>
            <person name="Hugh J."/>
            <person name="Lohr M."/>
            <person name="Mayer K."/>
            <person name="Melkozernov A."/>
            <person name="Murata T."/>
            <person name="Nelson D."/>
            <person name="Pils B."/>
            <person name="Prigge M."/>
            <person name="Reiss B."/>
            <person name="Renner T."/>
            <person name="Rombauts S."/>
            <person name="Rushton P."/>
            <person name="Sanderfoot A."/>
            <person name="Schween G."/>
            <person name="Shiu S.-H."/>
            <person name="Stueber K."/>
            <person name="Theodoulou F.L."/>
            <person name="Tu H."/>
            <person name="Van de Peer Y."/>
            <person name="Verrier P.J."/>
            <person name="Waters E."/>
            <person name="Wood A."/>
            <person name="Yang L."/>
            <person name="Cove D."/>
            <person name="Cuming A."/>
            <person name="Hasebe M."/>
            <person name="Lucas S."/>
            <person name="Mishler D.B."/>
            <person name="Reski R."/>
            <person name="Grigoriev I."/>
            <person name="Quatrano R.S."/>
            <person name="Boore J.L."/>
        </authorList>
    </citation>
    <scope>NUCLEOTIDE SEQUENCE [LARGE SCALE GENOMIC DNA]</scope>
    <source>
        <strain evidence="3 4">cv. Gransden 2004</strain>
    </source>
</reference>
<dbReference type="Proteomes" id="UP000006727">
    <property type="component" value="Chromosome 7"/>
</dbReference>
<dbReference type="InterPro" id="IPR052438">
    <property type="entry name" value="Chromatin_remod/trans_coact"/>
</dbReference>
<evidence type="ECO:0008006" key="5">
    <source>
        <dbReference type="Google" id="ProtNLM"/>
    </source>
</evidence>
<dbReference type="PANTHER" id="PTHR15572:SF0">
    <property type="entry name" value="GLUTAMINE-RICH PROTEIN-RELATED"/>
    <property type="match status" value="1"/>
</dbReference>
<dbReference type="PANTHER" id="PTHR15572">
    <property type="entry name" value="GLIOMA TUMOR SUPPRESSOR CANDIDATE REGION GENE 1"/>
    <property type="match status" value="1"/>
</dbReference>
<sequence length="337" mass="36833">MCISGLLEAVVGRLRNGQCLGLFHFSLPHPALVQTGRASFAVFGWSFLLTGGRVEFSDTKLIACSILFLHLHGNVPIIVFKCRLLLYHVVAEYDPEELELSPAGAQSGATSLLISRAQSWNDTLKAKTAEYVGALEKHISTYNSILKRRAGGDMCGEERLLVEKYLLVDERQKLADARAKIEAKERAERVAHEARIKEALAQVEEARAEAQAQAEAARAKALVEAEAAQPAESSQKSNQAFLPEIGVDSDALQPPINGEGLGDLEGWDSSEGEEEYEEGQPGKEDDDEEDEDDNPDSLFAEGDGAENAYEGMNEGVTSTQNELADEDILHFNPRECM</sequence>
<evidence type="ECO:0000256" key="2">
    <source>
        <dbReference type="SAM" id="MobiDB-lite"/>
    </source>
</evidence>
<dbReference type="AlphaFoldDB" id="A0A7I4EAV8"/>
<keyword evidence="1" id="KW-0175">Coiled coil</keyword>
<name>A0A7I4EAV8_PHYPA</name>
<feature type="compositionally biased region" description="Acidic residues" evidence="2">
    <location>
        <begin position="265"/>
        <end position="295"/>
    </location>
</feature>
<reference evidence="3 4" key="2">
    <citation type="journal article" date="2018" name="Plant J.">
        <title>The Physcomitrella patens chromosome-scale assembly reveals moss genome structure and evolution.</title>
        <authorList>
            <person name="Lang D."/>
            <person name="Ullrich K.K."/>
            <person name="Murat F."/>
            <person name="Fuchs J."/>
            <person name="Jenkins J."/>
            <person name="Haas F.B."/>
            <person name="Piednoel M."/>
            <person name="Gundlach H."/>
            <person name="Van Bel M."/>
            <person name="Meyberg R."/>
            <person name="Vives C."/>
            <person name="Morata J."/>
            <person name="Symeonidi A."/>
            <person name="Hiss M."/>
            <person name="Muchero W."/>
            <person name="Kamisugi Y."/>
            <person name="Saleh O."/>
            <person name="Blanc G."/>
            <person name="Decker E.L."/>
            <person name="van Gessel N."/>
            <person name="Grimwood J."/>
            <person name="Hayes R.D."/>
            <person name="Graham S.W."/>
            <person name="Gunter L.E."/>
            <person name="McDaniel S.F."/>
            <person name="Hoernstein S.N.W."/>
            <person name="Larsson A."/>
            <person name="Li F.W."/>
            <person name="Perroud P.F."/>
            <person name="Phillips J."/>
            <person name="Ranjan P."/>
            <person name="Rokshar D.S."/>
            <person name="Rothfels C.J."/>
            <person name="Schneider L."/>
            <person name="Shu S."/>
            <person name="Stevenson D.W."/>
            <person name="Thummler F."/>
            <person name="Tillich M."/>
            <person name="Villarreal Aguilar J.C."/>
            <person name="Widiez T."/>
            <person name="Wong G.K."/>
            <person name="Wymore A."/>
            <person name="Zhang Y."/>
            <person name="Zimmer A.D."/>
            <person name="Quatrano R.S."/>
            <person name="Mayer K.F.X."/>
            <person name="Goodstein D."/>
            <person name="Casacuberta J.M."/>
            <person name="Vandepoele K."/>
            <person name="Reski R."/>
            <person name="Cuming A.C."/>
            <person name="Tuskan G.A."/>
            <person name="Maumus F."/>
            <person name="Salse J."/>
            <person name="Schmutz J."/>
            <person name="Rensing S.A."/>
        </authorList>
    </citation>
    <scope>NUCLEOTIDE SEQUENCE [LARGE SCALE GENOMIC DNA]</scope>
    <source>
        <strain evidence="3 4">cv. Gransden 2004</strain>
    </source>
</reference>
<dbReference type="InParanoid" id="A0A7I4EAV8"/>
<evidence type="ECO:0000313" key="4">
    <source>
        <dbReference type="Proteomes" id="UP000006727"/>
    </source>
</evidence>
<dbReference type="Gramene" id="Pp3c7_21240V3.6">
    <property type="protein sequence ID" value="Pp3c7_21240V3.6"/>
    <property type="gene ID" value="Pp3c7_21240"/>
</dbReference>
<feature type="compositionally biased region" description="Basic and acidic residues" evidence="2">
    <location>
        <begin position="327"/>
        <end position="337"/>
    </location>
</feature>
<feature type="coiled-coil region" evidence="1">
    <location>
        <begin position="167"/>
        <end position="220"/>
    </location>
</feature>
<accession>A0A7I4EAV8</accession>
<organism evidence="3 4">
    <name type="scientific">Physcomitrium patens</name>
    <name type="common">Spreading-leaved earth moss</name>
    <name type="synonym">Physcomitrella patens</name>
    <dbReference type="NCBI Taxonomy" id="3218"/>
    <lineage>
        <taxon>Eukaryota</taxon>
        <taxon>Viridiplantae</taxon>
        <taxon>Streptophyta</taxon>
        <taxon>Embryophyta</taxon>
        <taxon>Bryophyta</taxon>
        <taxon>Bryophytina</taxon>
        <taxon>Bryopsida</taxon>
        <taxon>Funariidae</taxon>
        <taxon>Funariales</taxon>
        <taxon>Funariaceae</taxon>
        <taxon>Physcomitrium</taxon>
    </lineage>
</organism>
<evidence type="ECO:0000256" key="1">
    <source>
        <dbReference type="SAM" id="Coils"/>
    </source>
</evidence>
<feature type="region of interest" description="Disordered" evidence="2">
    <location>
        <begin position="248"/>
        <end position="337"/>
    </location>
</feature>
<evidence type="ECO:0000313" key="3">
    <source>
        <dbReference type="EnsemblPlants" id="Pp3c7_21240V3.6"/>
    </source>
</evidence>
<keyword evidence="4" id="KW-1185">Reference proteome</keyword>
<gene>
    <name evidence="3" type="primary">LOC112285152</name>
</gene>